<accession>A0A552V3F9</accession>
<evidence type="ECO:0000256" key="1">
    <source>
        <dbReference type="SAM" id="Coils"/>
    </source>
</evidence>
<proteinExistence type="predicted"/>
<feature type="coiled-coil region" evidence="1">
    <location>
        <begin position="52"/>
        <end position="113"/>
    </location>
</feature>
<feature type="compositionally biased region" description="Basic and acidic residues" evidence="2">
    <location>
        <begin position="183"/>
        <end position="193"/>
    </location>
</feature>
<name>A0A552V3F9_9FIRM</name>
<evidence type="ECO:0000256" key="2">
    <source>
        <dbReference type="SAM" id="MobiDB-lite"/>
    </source>
</evidence>
<dbReference type="RefSeq" id="WP_144398358.1">
    <property type="nucleotide sequence ID" value="NZ_VJXW01000011.1"/>
</dbReference>
<evidence type="ECO:0000313" key="3">
    <source>
        <dbReference type="EMBL" id="TRW24991.1"/>
    </source>
</evidence>
<dbReference type="EMBL" id="VJXW01000011">
    <property type="protein sequence ID" value="TRW24991.1"/>
    <property type="molecule type" value="Genomic_DNA"/>
</dbReference>
<evidence type="ECO:0000313" key="4">
    <source>
        <dbReference type="Proteomes" id="UP000319424"/>
    </source>
</evidence>
<feature type="compositionally biased region" description="Polar residues" evidence="2">
    <location>
        <begin position="249"/>
        <end position="261"/>
    </location>
</feature>
<organism evidence="3 4">
    <name type="scientific">Criibacterium bergeronii</name>
    <dbReference type="NCBI Taxonomy" id="1871336"/>
    <lineage>
        <taxon>Bacteria</taxon>
        <taxon>Bacillati</taxon>
        <taxon>Bacillota</taxon>
        <taxon>Clostridia</taxon>
        <taxon>Peptostreptococcales</taxon>
        <taxon>Filifactoraceae</taxon>
        <taxon>Criibacterium</taxon>
    </lineage>
</organism>
<comment type="caution">
    <text evidence="3">The sequence shown here is derived from an EMBL/GenBank/DDBJ whole genome shotgun (WGS) entry which is preliminary data.</text>
</comment>
<feature type="region of interest" description="Disordered" evidence="2">
    <location>
        <begin position="221"/>
        <end position="261"/>
    </location>
</feature>
<protein>
    <submittedName>
        <fullName evidence="3">Uncharacterized protein</fullName>
    </submittedName>
</protein>
<dbReference type="AlphaFoldDB" id="A0A552V3F9"/>
<reference evidence="3 4" key="1">
    <citation type="submission" date="2019-07" db="EMBL/GenBank/DDBJ databases">
        <title>Criibacterium bergeronii gen. nov., sp. nov. isolated from human clinical samples.</title>
        <authorList>
            <person name="Maheux A.F."/>
            <person name="Boudreau D.K."/>
            <person name="Berube E."/>
            <person name="Brodeur S."/>
            <person name="Bernard K.A."/>
            <person name="Abed J.Y."/>
            <person name="Ducrey E."/>
            <person name="Guay E.F."/>
            <person name="Raymond F."/>
            <person name="Corbeil J."/>
            <person name="Domingo M.-C."/>
            <person name="Roy P.H."/>
            <person name="Boissinot M."/>
            <person name="Tocheva E.I."/>
            <person name="Omar R.F."/>
        </authorList>
    </citation>
    <scope>NUCLEOTIDE SEQUENCE [LARGE SCALE GENOMIC DNA]</scope>
    <source>
        <strain evidence="3 4">CCRI-24246</strain>
    </source>
</reference>
<dbReference type="Proteomes" id="UP000319424">
    <property type="component" value="Unassembled WGS sequence"/>
</dbReference>
<keyword evidence="1" id="KW-0175">Coiled coil</keyword>
<feature type="compositionally biased region" description="Basic and acidic residues" evidence="2">
    <location>
        <begin position="221"/>
        <end position="243"/>
    </location>
</feature>
<feature type="region of interest" description="Disordered" evidence="2">
    <location>
        <begin position="177"/>
        <end position="208"/>
    </location>
</feature>
<sequence length="280" mass="31369">MTIGKINNTQSLNYLQTQQTKSNSQKMSPLEKQKINIQSQMQQINGDKTLSQEEKSKKVQALQEELDKLNEQLGKKQLEDIKDSGKKLAEEMAKDVEKEINEVEKEKKAQIAMNYGLISSTGEIGKQAKLTFEREKAVRKFGEGSDNVKRIDGMIEQSRKTGLAGAHLAAKAAAEYAKAKQANLEKEQEEKAAKQSQTPVQNNEVKVDNTAEKIIKNVETKEVGQKQSGEEIRAEKKQVEKTEFVPQKPISNENDDFVNSTTQPKVIASELKPARINLTI</sequence>
<gene>
    <name evidence="3" type="ORF">FL857_07610</name>
</gene>